<reference evidence="2 3" key="1">
    <citation type="submission" date="2017-09" db="EMBL/GenBank/DDBJ databases">
        <title>Depth-based differentiation of microbial function through sediment-hosted aquifers and enrichment of novel symbionts in the deep terrestrial subsurface.</title>
        <authorList>
            <person name="Probst A.J."/>
            <person name="Ladd B."/>
            <person name="Jarett J.K."/>
            <person name="Geller-Mcgrath D.E."/>
            <person name="Sieber C.M."/>
            <person name="Emerson J.B."/>
            <person name="Anantharaman K."/>
            <person name="Thomas B.C."/>
            <person name="Malmstrom R."/>
            <person name="Stieglmeier M."/>
            <person name="Klingl A."/>
            <person name="Woyke T."/>
            <person name="Ryan C.M."/>
            <person name="Banfield J.F."/>
        </authorList>
    </citation>
    <scope>NUCLEOTIDE SEQUENCE [LARGE SCALE GENOMIC DNA]</scope>
    <source>
        <strain evidence="2">CG11_big_fil_rev_8_21_14_0_20_43_7</strain>
    </source>
</reference>
<name>A0A2H0N4H5_9BACT</name>
<keyword evidence="1" id="KW-0472">Membrane</keyword>
<feature type="transmembrane region" description="Helical" evidence="1">
    <location>
        <begin position="20"/>
        <end position="38"/>
    </location>
</feature>
<evidence type="ECO:0000313" key="2">
    <source>
        <dbReference type="EMBL" id="PIR03025.1"/>
    </source>
</evidence>
<feature type="transmembrane region" description="Helical" evidence="1">
    <location>
        <begin position="83"/>
        <end position="100"/>
    </location>
</feature>
<evidence type="ECO:0000256" key="1">
    <source>
        <dbReference type="SAM" id="Phobius"/>
    </source>
</evidence>
<protein>
    <submittedName>
        <fullName evidence="2">Uncharacterized protein</fullName>
    </submittedName>
</protein>
<keyword evidence="1" id="KW-0812">Transmembrane</keyword>
<proteinExistence type="predicted"/>
<feature type="transmembrane region" description="Helical" evidence="1">
    <location>
        <begin position="106"/>
        <end position="126"/>
    </location>
</feature>
<evidence type="ECO:0000313" key="3">
    <source>
        <dbReference type="Proteomes" id="UP000229782"/>
    </source>
</evidence>
<dbReference type="EMBL" id="PCWM01000058">
    <property type="protein sequence ID" value="PIR03025.1"/>
    <property type="molecule type" value="Genomic_DNA"/>
</dbReference>
<accession>A0A2H0N4H5</accession>
<dbReference type="Proteomes" id="UP000229782">
    <property type="component" value="Unassembled WGS sequence"/>
</dbReference>
<comment type="caution">
    <text evidence="2">The sequence shown here is derived from an EMBL/GenBank/DDBJ whole genome shotgun (WGS) entry which is preliminary data.</text>
</comment>
<sequence length="129" mass="15586">MLFTKSHTHLHPHHIYQLEIIFLFVLGFCLFFTYFLFIDFYTLDMTVYQWYFTIPWTAIFVAWGLTLRGKIPQGERITPLKRPIVHWVLLGIAIIAYQLEPVNLERYYSFDLTFVIFTLFLADSYWDFV</sequence>
<dbReference type="AlphaFoldDB" id="A0A2H0N4H5"/>
<organism evidence="2 3">
    <name type="scientific">Candidatus Magasanikbacteria bacterium CG11_big_fil_rev_8_21_14_0_20_43_7</name>
    <dbReference type="NCBI Taxonomy" id="1974654"/>
    <lineage>
        <taxon>Bacteria</taxon>
        <taxon>Candidatus Magasanikiibacteriota</taxon>
    </lineage>
</organism>
<feature type="transmembrane region" description="Helical" evidence="1">
    <location>
        <begin position="50"/>
        <end position="71"/>
    </location>
</feature>
<gene>
    <name evidence="2" type="ORF">COV60_02480</name>
</gene>
<keyword evidence="1" id="KW-1133">Transmembrane helix</keyword>